<feature type="signal peptide" evidence="6">
    <location>
        <begin position="1"/>
        <end position="22"/>
    </location>
</feature>
<organism evidence="8 9">
    <name type="scientific">Neolewinella antarctica</name>
    <dbReference type="NCBI Taxonomy" id="442734"/>
    <lineage>
        <taxon>Bacteria</taxon>
        <taxon>Pseudomonadati</taxon>
        <taxon>Bacteroidota</taxon>
        <taxon>Saprospiria</taxon>
        <taxon>Saprospirales</taxon>
        <taxon>Lewinellaceae</taxon>
        <taxon>Neolewinella</taxon>
    </lineage>
</organism>
<dbReference type="CDD" id="cd12956">
    <property type="entry name" value="CBM_SusE-F_like"/>
    <property type="match status" value="1"/>
</dbReference>
<accession>A0ABX0XAE4</accession>
<dbReference type="EMBL" id="JAATJH010000002">
    <property type="protein sequence ID" value="NJC26182.1"/>
    <property type="molecule type" value="Genomic_DNA"/>
</dbReference>
<comment type="similarity">
    <text evidence="2">Belongs to the SusD family.</text>
</comment>
<evidence type="ECO:0000256" key="5">
    <source>
        <dbReference type="ARBA" id="ARBA00023237"/>
    </source>
</evidence>
<dbReference type="InterPro" id="IPR012944">
    <property type="entry name" value="SusD_RagB_dom"/>
</dbReference>
<keyword evidence="5" id="KW-0998">Cell outer membrane</keyword>
<evidence type="ECO:0000259" key="7">
    <source>
        <dbReference type="Pfam" id="PF07980"/>
    </source>
</evidence>
<keyword evidence="9" id="KW-1185">Reference proteome</keyword>
<evidence type="ECO:0000256" key="1">
    <source>
        <dbReference type="ARBA" id="ARBA00004442"/>
    </source>
</evidence>
<comment type="caution">
    <text evidence="8">The sequence shown here is derived from an EMBL/GenBank/DDBJ whole genome shotgun (WGS) entry which is preliminary data.</text>
</comment>
<protein>
    <recommendedName>
        <fullName evidence="7">RagB/SusD domain-containing protein</fullName>
    </recommendedName>
</protein>
<feature type="chain" id="PRO_5046285018" description="RagB/SusD domain-containing protein" evidence="6">
    <location>
        <begin position="23"/>
        <end position="740"/>
    </location>
</feature>
<dbReference type="Pfam" id="PF07980">
    <property type="entry name" value="SusD_RagB"/>
    <property type="match status" value="1"/>
</dbReference>
<evidence type="ECO:0000256" key="4">
    <source>
        <dbReference type="ARBA" id="ARBA00023136"/>
    </source>
</evidence>
<sequence length="740" mass="81650">MRTLNILSRGALLLLFSFGLTACFSDLDTEPIDTDVSRADVVYENPDAYEQVLAKLYAGLAVTGQTGATGSPDVAGIDEGASSYLRQLWSAQELPTDEAVVAWGDAGIQDFSQMNWTPSNPFLTALYSRLIYQVTLANEFIREASENRLAERGQTGEVAERIAVFRAEARFLRALSYYHALDLFRNVPFVTEEDGIGAFLPRQIQAGELFDYIESELLAIEPLMIDARMNEYGRADKAAVWMLLSKLYLNAEVYTGQAQYEKVLDYSQRVIDAGYELEPEYKNLYVADNDQSPESIFPVLFDGQSTLTFGGTTFLTHAPVGGSMDPADFGIDGGWGGLRTTSAFVEKFPSVSGGGIVVREPVDVATELPVLNVPGFYQGWDPTKDSTVLVATNPEMPDAYTGFIYFPESDDPEAYQFKVALGTWDNSFGAGEDGTVSADGGNFSVEGPGVYRAEVDLGAMTYNVYKVEFAVIGSATLNGWDGDDQSMTFNPTVGAFEITTPLTAGNEFKFRANDDWAVNYGDDGNDGTLEFNAGNIPVVNGGTYRIRLFLTSSKVYTYAIDIPASDARAQFYTEGQNLEINDIRQFTDGYAVTKYRNVTRDGVAGSDALYTDNDFMVFRLADAYLMYAEAALRTTAGDRELALNYVNRLRLRAYGSDAGNVRRSELTLPFIIDERAREMYWEGHRRQDLIRFGLYTGSDYLWPTKGGAPEGTAVPDFRRVYPIPSSDRAANPNLVQNEGY</sequence>
<keyword evidence="3 6" id="KW-0732">Signal</keyword>
<name>A0ABX0XAE4_9BACT</name>
<dbReference type="Proteomes" id="UP000770785">
    <property type="component" value="Unassembled WGS sequence"/>
</dbReference>
<reference evidence="8 9" key="1">
    <citation type="submission" date="2020-03" db="EMBL/GenBank/DDBJ databases">
        <title>Genomic Encyclopedia of Type Strains, Phase IV (KMG-IV): sequencing the most valuable type-strain genomes for metagenomic binning, comparative biology and taxonomic classification.</title>
        <authorList>
            <person name="Goeker M."/>
        </authorList>
    </citation>
    <scope>NUCLEOTIDE SEQUENCE [LARGE SCALE GENOMIC DNA]</scope>
    <source>
        <strain evidence="8 9">DSM 105096</strain>
    </source>
</reference>
<evidence type="ECO:0000256" key="6">
    <source>
        <dbReference type="SAM" id="SignalP"/>
    </source>
</evidence>
<dbReference type="InterPro" id="IPR011990">
    <property type="entry name" value="TPR-like_helical_dom_sf"/>
</dbReference>
<feature type="domain" description="RagB/SusD" evidence="7">
    <location>
        <begin position="585"/>
        <end position="740"/>
    </location>
</feature>
<comment type="subcellular location">
    <subcellularLocation>
        <location evidence="1">Cell outer membrane</location>
    </subcellularLocation>
</comment>
<dbReference type="Gene3D" id="2.60.40.3620">
    <property type="match status" value="2"/>
</dbReference>
<dbReference type="Gene3D" id="1.25.40.10">
    <property type="entry name" value="Tetratricopeptide repeat domain"/>
    <property type="match status" value="2"/>
</dbReference>
<evidence type="ECO:0000256" key="2">
    <source>
        <dbReference type="ARBA" id="ARBA00006275"/>
    </source>
</evidence>
<evidence type="ECO:0000256" key="3">
    <source>
        <dbReference type="ARBA" id="ARBA00022729"/>
    </source>
</evidence>
<evidence type="ECO:0000313" key="8">
    <source>
        <dbReference type="EMBL" id="NJC26182.1"/>
    </source>
</evidence>
<dbReference type="CDD" id="cd12967">
    <property type="entry name" value="CBM_SusE-F_like_u1"/>
    <property type="match status" value="1"/>
</dbReference>
<dbReference type="PROSITE" id="PS51257">
    <property type="entry name" value="PROKAR_LIPOPROTEIN"/>
    <property type="match status" value="1"/>
</dbReference>
<proteinExistence type="inferred from homology"/>
<dbReference type="SUPFAM" id="SSF48452">
    <property type="entry name" value="TPR-like"/>
    <property type="match status" value="2"/>
</dbReference>
<evidence type="ECO:0000313" key="9">
    <source>
        <dbReference type="Proteomes" id="UP000770785"/>
    </source>
</evidence>
<dbReference type="Gene3D" id="1.25.40.890">
    <property type="match status" value="1"/>
</dbReference>
<gene>
    <name evidence="8" type="ORF">GGR27_001681</name>
</gene>
<dbReference type="RefSeq" id="WP_168036938.1">
    <property type="nucleotide sequence ID" value="NZ_JAATJH010000002.1"/>
</dbReference>
<keyword evidence="4" id="KW-0472">Membrane</keyword>